<keyword evidence="4" id="KW-1185">Reference proteome</keyword>
<evidence type="ECO:0000256" key="1">
    <source>
        <dbReference type="SAM" id="MobiDB-lite"/>
    </source>
</evidence>
<protein>
    <submittedName>
        <fullName evidence="3">Uncharacterized protein</fullName>
    </submittedName>
</protein>
<feature type="transmembrane region" description="Helical" evidence="2">
    <location>
        <begin position="36"/>
        <end position="54"/>
    </location>
</feature>
<dbReference type="OrthoDB" id="6784046at2759"/>
<feature type="transmembrane region" description="Helical" evidence="2">
    <location>
        <begin position="142"/>
        <end position="160"/>
    </location>
</feature>
<evidence type="ECO:0000313" key="3">
    <source>
        <dbReference type="EMBL" id="KAF2885302.1"/>
    </source>
</evidence>
<gene>
    <name evidence="3" type="ORF">ILUMI_20868</name>
</gene>
<feature type="transmembrane region" description="Helical" evidence="2">
    <location>
        <begin position="113"/>
        <end position="130"/>
    </location>
</feature>
<feature type="region of interest" description="Disordered" evidence="1">
    <location>
        <begin position="410"/>
        <end position="466"/>
    </location>
</feature>
<proteinExistence type="predicted"/>
<organism evidence="3 4">
    <name type="scientific">Ignelater luminosus</name>
    <name type="common">Cucubano</name>
    <name type="synonym">Pyrophorus luminosus</name>
    <dbReference type="NCBI Taxonomy" id="2038154"/>
    <lineage>
        <taxon>Eukaryota</taxon>
        <taxon>Metazoa</taxon>
        <taxon>Ecdysozoa</taxon>
        <taxon>Arthropoda</taxon>
        <taxon>Hexapoda</taxon>
        <taxon>Insecta</taxon>
        <taxon>Pterygota</taxon>
        <taxon>Neoptera</taxon>
        <taxon>Endopterygota</taxon>
        <taxon>Coleoptera</taxon>
        <taxon>Polyphaga</taxon>
        <taxon>Elateriformia</taxon>
        <taxon>Elateroidea</taxon>
        <taxon>Elateridae</taxon>
        <taxon>Agrypninae</taxon>
        <taxon>Pyrophorini</taxon>
        <taxon>Ignelater</taxon>
    </lineage>
</organism>
<accession>A0A8K0CHF9</accession>
<feature type="transmembrane region" description="Helical" evidence="2">
    <location>
        <begin position="75"/>
        <end position="93"/>
    </location>
</feature>
<feature type="transmembrane region" description="Helical" evidence="2">
    <location>
        <begin position="166"/>
        <end position="187"/>
    </location>
</feature>
<reference evidence="3" key="1">
    <citation type="submission" date="2019-08" db="EMBL/GenBank/DDBJ databases">
        <title>The genome of the North American firefly Photinus pyralis.</title>
        <authorList>
            <consortium name="Photinus pyralis genome working group"/>
            <person name="Fallon T.R."/>
            <person name="Sander Lower S.E."/>
            <person name="Weng J.-K."/>
        </authorList>
    </citation>
    <scope>NUCLEOTIDE SEQUENCE</scope>
    <source>
        <strain evidence="3">TRF0915ILg1</strain>
        <tissue evidence="3">Whole body</tissue>
    </source>
</reference>
<dbReference type="Proteomes" id="UP000801492">
    <property type="component" value="Unassembled WGS sequence"/>
</dbReference>
<comment type="caution">
    <text evidence="3">The sequence shown here is derived from an EMBL/GenBank/DDBJ whole genome shotgun (WGS) entry which is preliminary data.</text>
</comment>
<keyword evidence="2" id="KW-0812">Transmembrane</keyword>
<evidence type="ECO:0000313" key="4">
    <source>
        <dbReference type="Proteomes" id="UP000801492"/>
    </source>
</evidence>
<keyword evidence="2" id="KW-0472">Membrane</keyword>
<keyword evidence="2" id="KW-1133">Transmembrane helix</keyword>
<feature type="transmembrane region" description="Helical" evidence="2">
    <location>
        <begin position="238"/>
        <end position="258"/>
    </location>
</feature>
<feature type="transmembrane region" description="Helical" evidence="2">
    <location>
        <begin position="199"/>
        <end position="226"/>
    </location>
</feature>
<feature type="compositionally biased region" description="Polar residues" evidence="1">
    <location>
        <begin position="410"/>
        <end position="427"/>
    </location>
</feature>
<dbReference type="EMBL" id="VTPC01089971">
    <property type="protein sequence ID" value="KAF2885302.1"/>
    <property type="molecule type" value="Genomic_DNA"/>
</dbReference>
<dbReference type="AlphaFoldDB" id="A0A8K0CHF9"/>
<evidence type="ECO:0000256" key="2">
    <source>
        <dbReference type="SAM" id="Phobius"/>
    </source>
</evidence>
<name>A0A8K0CHF9_IGNLU</name>
<sequence length="466" mass="53491">MSTYVKAFLETEITVIPQIMDRYIGKYYNNALYNGITWMIFILHVIHFVFDLSVNALLKKMRFKEYVRIRLRKSLWYLGFYGCSFMYCTATLWKNNIKMPHRHKFQILDLTEPISGHLILGYVLLSSFYASSSMWEGLQCSVSSFTYLFLTGFVAFTYFLRYIELAILLASTFSAIHVITELTRCLFCIIKGELGLPKLLVKLTFCISVLIFTVTYFAIIPISFVLPIARGFLKNPNSIIMAGLNVTLWGWLICEIYSSPLYRLVQHRWHHCESEKVPECLGTRIECALFLPRDDVAYNLKIIKQEIKERQARMMALRKPKKGSSMLVQTLKCVAAINRKIKYRKLLEKSSPSTSEKLIGGRLDGKQSSEDDILQADILEYVEESPTFSEETEISSSMINRNISLNDQNEDLIQNGNGQERSSSNSWKKPCDLKGIVEEDNSQQDNGDEIKHTGSSEASNDSDDKN</sequence>